<dbReference type="Gene3D" id="3.40.50.300">
    <property type="entry name" value="P-loop containing nucleotide triphosphate hydrolases"/>
    <property type="match status" value="1"/>
</dbReference>
<dbReference type="Pfam" id="PF00004">
    <property type="entry name" value="AAA"/>
    <property type="match status" value="1"/>
</dbReference>
<feature type="domain" description="ATPase AAA-type core" evidence="2">
    <location>
        <begin position="1274"/>
        <end position="1355"/>
    </location>
</feature>
<evidence type="ECO:0000259" key="4">
    <source>
        <dbReference type="Pfam" id="PF25472"/>
    </source>
</evidence>
<reference evidence="5 6" key="1">
    <citation type="submission" date="2019-07" db="EMBL/GenBank/DDBJ databases">
        <title>Whole genome shotgun sequence of Brevifollis gellanilyticus NBRC 108608.</title>
        <authorList>
            <person name="Hosoyama A."/>
            <person name="Uohara A."/>
            <person name="Ohji S."/>
            <person name="Ichikawa N."/>
        </authorList>
    </citation>
    <scope>NUCLEOTIDE SEQUENCE [LARGE SCALE GENOMIC DNA]</scope>
    <source>
        <strain evidence="5 6">NBRC 108608</strain>
    </source>
</reference>
<dbReference type="RefSeq" id="WP_146849460.1">
    <property type="nucleotide sequence ID" value="NZ_BKAG01000006.1"/>
</dbReference>
<gene>
    <name evidence="5" type="ORF">BGE01nite_12130</name>
</gene>
<feature type="domain" description="DUF3686" evidence="3">
    <location>
        <begin position="33"/>
        <end position="476"/>
    </location>
</feature>
<dbReference type="InterPro" id="IPR027417">
    <property type="entry name" value="P-loop_NTPase"/>
</dbReference>
<dbReference type="InterPro" id="IPR057224">
    <property type="entry name" value="DUF7902"/>
</dbReference>
<accession>A0A512M5B7</accession>
<dbReference type="InterPro" id="IPR003959">
    <property type="entry name" value="ATPase_AAA_core"/>
</dbReference>
<evidence type="ECO:0000313" key="6">
    <source>
        <dbReference type="Proteomes" id="UP000321577"/>
    </source>
</evidence>
<name>A0A512M5B7_9BACT</name>
<dbReference type="GO" id="GO:0016887">
    <property type="term" value="F:ATP hydrolysis activity"/>
    <property type="evidence" value="ECO:0007669"/>
    <property type="project" value="InterPro"/>
</dbReference>
<dbReference type="InterPro" id="IPR020958">
    <property type="entry name" value="DUF3686"/>
</dbReference>
<keyword evidence="6" id="KW-1185">Reference proteome</keyword>
<dbReference type="OrthoDB" id="9814769at2"/>
<feature type="domain" description="DUF7902" evidence="4">
    <location>
        <begin position="597"/>
        <end position="680"/>
    </location>
</feature>
<sequence length="1693" mass="188602">MADPAPSPLQSPSQLEAGAYEVIRQRLAKHGAELQRRLDLLNNDRKAEFGGIETALLTTTRLTTDNNCVPRDMAAIGPKRFLFGYNVHLGLRTTMKIEDVFAVYDYHAEDHSFHVNKDNLLGDPQFAEDFGYLYSYYKHATFLKFHRIGPHLYMGFQVGQRATEVKTFKWLVNDEAGTIKYLGNRSDHEFVFPTPQEFAWKKATRDMYRHGAHPHISIEDRVFVETVGGDLTVKVENNTDTGRGIYSEPVENKDQTLDDAEVHYAIVGNLILMKVLPYQEKQWRHLVFNERTREAHRIDSIAESCVLLPDDHGILFPHGYVLQTGEVRRFDTGLPPMRFEKRIAAANGEDTLYVFSHLESGTYLLLSYNLITQSIATPQPCHGYSLFPTGELIVFDSDPEPRKHHVVQVWRTPFLTADVSEAKAAQTFLSKIGNAEIVRAMAEVNGVLTLLAKDDSFSGLYVELVRATGDVADSYFWVGQTEAHDLKSTLLEIKGTAEAALAEFEKVRRMRKTAAEQTNALQEKVQKALGAAANTDPSDILGFVQLLTTLRELRGQAISLRDVRYTDAAAIDQMDKSLAEGTDKLSGKCVAFLLKPEALDPYRKQITEQQARVPNLAKVTEAQEVEEALAKSSNELEMLTAIVSGLKIQDATETTRIIEGISTLFAQLNQVRSVLRNRRNDLAKSEGAAQFQAQLSLLSQSVLNYLEVATTPEKCDESLTRVLVQIEEMETRFSDFDDYAAELIKKREEVQTAFESRRQSLTDALNRRCNSLGQSAERILSSIRNRLTTFAKPEEVHAWLAADAMVAKLRDLIDELRKLGDSVRADELTTRLKTVQQDSLKQIRDKAEIFVGGGDLIKFGQHQFSVNKQPLELAILPRDGSLAFHLTGTRFFEKVVNAELETQRSVWDQAVVSENAEVYRAEYLAWQMHKAGASDDVAAFMSQRYHEGYTKGVHDHDAALILKPLREMGGALGLLRHSPAARGYARLFWHAWIEDTDKKSLTARMQSKGKMRELLGLTKSEVDPALVRRIDQSMRASVLDCASPLALSEGQTAPAATTALTQSSVSQIAACLVDELQSKHPFSRSAAAIDLLRTFRKELTAKRATKDFEDTLEALSSEPWLAFEITLEWLSALNPGADSGVLIETAAMVVVKDTPPAATPTEPASRVTLSGLTGTHGRISEANLELDYYEFTTRLQRYEAEVVPAFEAFQQLKHSLSESRRKDLRLDQFKAGVLSSFVRNRLIDKVYLPLIGANLAKQLGTAGKDTRTDRMGLLLLISPPGYGKTTLMEYVASRLGITLVKINGPALGHQVTSLDPSEAKNASAREEIEKLNLAFEMGDNVMIYLDDIQHTNPEFLQKFIPLCDGTRKIEGVFQGEAKTYDLRGRKVAVVMAGNPYTEVGGKFQVPDMLANRADTYNLGDILGGHQDAFKDSYIENGLTSNSTLSRIAARSHADALAVLKIAQTKSREGVEFEGSFSAEEINDAVAVMEKLLHVREIILRVNQEYVRSAATEDAYRTEPPFKLQGSYRNMNKITEKIVPLMTDAEVAQLIADHYRGEAQTLSAAAEANLLKWREINGLATDADKARWLEIKSTFKRNLLTGGAGENDPINRITGHMSAFTAGLEKIEQAVSQPTLSDLTIEKLRTIIEGLRAVPVNVEIKVQPVEKEVAGEPPIDVTSEVEQPTLGRKRKKGE</sequence>
<dbReference type="SUPFAM" id="SSF52540">
    <property type="entry name" value="P-loop containing nucleoside triphosphate hydrolases"/>
    <property type="match status" value="1"/>
</dbReference>
<dbReference type="Pfam" id="PF25472">
    <property type="entry name" value="DUF7902"/>
    <property type="match status" value="1"/>
</dbReference>
<protein>
    <submittedName>
        <fullName evidence="5">Uncharacterized protein</fullName>
    </submittedName>
</protein>
<proteinExistence type="predicted"/>
<evidence type="ECO:0000259" key="3">
    <source>
        <dbReference type="Pfam" id="PF12458"/>
    </source>
</evidence>
<feature type="region of interest" description="Disordered" evidence="1">
    <location>
        <begin position="1666"/>
        <end position="1693"/>
    </location>
</feature>
<comment type="caution">
    <text evidence="5">The sequence shown here is derived from an EMBL/GenBank/DDBJ whole genome shotgun (WGS) entry which is preliminary data.</text>
</comment>
<dbReference type="GO" id="GO:0005524">
    <property type="term" value="F:ATP binding"/>
    <property type="evidence" value="ECO:0007669"/>
    <property type="project" value="InterPro"/>
</dbReference>
<evidence type="ECO:0000259" key="2">
    <source>
        <dbReference type="Pfam" id="PF00004"/>
    </source>
</evidence>
<dbReference type="Proteomes" id="UP000321577">
    <property type="component" value="Unassembled WGS sequence"/>
</dbReference>
<organism evidence="5 6">
    <name type="scientific">Brevifollis gellanilyticus</name>
    <dbReference type="NCBI Taxonomy" id="748831"/>
    <lineage>
        <taxon>Bacteria</taxon>
        <taxon>Pseudomonadati</taxon>
        <taxon>Verrucomicrobiota</taxon>
        <taxon>Verrucomicrobiia</taxon>
        <taxon>Verrucomicrobiales</taxon>
        <taxon>Verrucomicrobiaceae</taxon>
    </lineage>
</organism>
<dbReference type="EMBL" id="BKAG01000006">
    <property type="protein sequence ID" value="GEP41922.1"/>
    <property type="molecule type" value="Genomic_DNA"/>
</dbReference>
<evidence type="ECO:0000313" key="5">
    <source>
        <dbReference type="EMBL" id="GEP41922.1"/>
    </source>
</evidence>
<dbReference type="Pfam" id="PF12458">
    <property type="entry name" value="DUF3686"/>
    <property type="match status" value="1"/>
</dbReference>
<evidence type="ECO:0000256" key="1">
    <source>
        <dbReference type="SAM" id="MobiDB-lite"/>
    </source>
</evidence>